<keyword evidence="4 6" id="KW-0863">Zinc-finger</keyword>
<dbReference type="InterPro" id="IPR017907">
    <property type="entry name" value="Znf_RING_CS"/>
</dbReference>
<dbReference type="Gene3D" id="2.60.200.20">
    <property type="match status" value="1"/>
</dbReference>
<dbReference type="SMART" id="SM00184">
    <property type="entry name" value="RING"/>
    <property type="match status" value="1"/>
</dbReference>
<dbReference type="InterPro" id="IPR018957">
    <property type="entry name" value="Znf_C3HC4_RING-type"/>
</dbReference>
<feature type="compositionally biased region" description="Basic and acidic residues" evidence="7">
    <location>
        <begin position="125"/>
        <end position="135"/>
    </location>
</feature>
<dbReference type="WBParaSite" id="maker-unitig_24597-snap-gene-0.2-mRNA-1">
    <property type="protein sequence ID" value="maker-unitig_24597-snap-gene-0.2-mRNA-1"/>
    <property type="gene ID" value="maker-unitig_24597-snap-gene-0.2"/>
</dbReference>
<dbReference type="Gene3D" id="3.30.40.10">
    <property type="entry name" value="Zinc/RING finger domain, C3HC4 (zinc finger)"/>
    <property type="match status" value="1"/>
</dbReference>
<evidence type="ECO:0000256" key="4">
    <source>
        <dbReference type="ARBA" id="ARBA00022771"/>
    </source>
</evidence>
<evidence type="ECO:0000256" key="5">
    <source>
        <dbReference type="ARBA" id="ARBA00022833"/>
    </source>
</evidence>
<name>A0A1I8F9R7_9PLAT</name>
<sequence>EAWAQLFNTSDGGLALELLSDRCQIGRAVDCDLSLAGNQFVSGHHCAVFKDPDGGDDVITVCPLPGNSTVAFRLKLLGHEQPDEASESGSAKPPQTMVIPDTTLPITDGDSGEDPTTDQRPTKRTRTDEAKDKANKSAHSQQSANSFSRCCRSIRIRLCFILRFRDPMEANLNCTICCEIFHDCVTLIPCLHGYCAGCYSQWQRTNPVCPQCRVRPERVTKERAAEAYLAAHPERRRPAEELEKLDSLTTSAGRSLPVVRQSPADEDESDEEDEDSDDDGNAGVAYFGMNQAVRVRRAVPTYQLHRVGDPTAFAARLRRQCRATSRPTRRQPLAAVASCRRGPAACGRLSPSGRSPMGAAAIASR</sequence>
<accession>A0A1I8F9R7</accession>
<dbReference type="InterPro" id="IPR013083">
    <property type="entry name" value="Znf_RING/FYVE/PHD"/>
</dbReference>
<dbReference type="Pfam" id="PF00097">
    <property type="entry name" value="zf-C3HC4"/>
    <property type="match status" value="1"/>
</dbReference>
<keyword evidence="3" id="KW-0479">Metal-binding</keyword>
<dbReference type="SUPFAM" id="SSF49879">
    <property type="entry name" value="SMAD/FHA domain"/>
    <property type="match status" value="1"/>
</dbReference>
<dbReference type="PANTHER" id="PTHR16079">
    <property type="entry name" value="UBIQUITIN LIGASE PROTEIN CHFR"/>
    <property type="match status" value="1"/>
</dbReference>
<evidence type="ECO:0000259" key="8">
    <source>
        <dbReference type="PROSITE" id="PS50006"/>
    </source>
</evidence>
<feature type="compositionally biased region" description="Acidic residues" evidence="7">
    <location>
        <begin position="264"/>
        <end position="280"/>
    </location>
</feature>
<feature type="domain" description="FHA" evidence="8">
    <location>
        <begin position="23"/>
        <end position="76"/>
    </location>
</feature>
<evidence type="ECO:0000256" key="6">
    <source>
        <dbReference type="PROSITE-ProRule" id="PRU00175"/>
    </source>
</evidence>
<feature type="region of interest" description="Disordered" evidence="7">
    <location>
        <begin position="81"/>
        <end position="140"/>
    </location>
</feature>
<dbReference type="PROSITE" id="PS50006">
    <property type="entry name" value="FHA_DOMAIN"/>
    <property type="match status" value="1"/>
</dbReference>
<dbReference type="GO" id="GO:0004842">
    <property type="term" value="F:ubiquitin-protein transferase activity"/>
    <property type="evidence" value="ECO:0007669"/>
    <property type="project" value="TreeGrafter"/>
</dbReference>
<dbReference type="GO" id="GO:0016567">
    <property type="term" value="P:protein ubiquitination"/>
    <property type="evidence" value="ECO:0007669"/>
    <property type="project" value="TreeGrafter"/>
</dbReference>
<dbReference type="InterPro" id="IPR000253">
    <property type="entry name" value="FHA_dom"/>
</dbReference>
<dbReference type="PANTHER" id="PTHR16079:SF4">
    <property type="entry name" value="E3 UBIQUITIN-PROTEIN LIGASE CHFR"/>
    <property type="match status" value="1"/>
</dbReference>
<keyword evidence="10" id="KW-1185">Reference proteome</keyword>
<protein>
    <recommendedName>
        <fullName evidence="2">E3 ubiquitin-protein ligase CHFR</fullName>
    </recommendedName>
</protein>
<feature type="region of interest" description="Disordered" evidence="7">
    <location>
        <begin position="253"/>
        <end position="284"/>
    </location>
</feature>
<dbReference type="InterPro" id="IPR052256">
    <property type="entry name" value="E3_ubiquitin-ligase_CHFR"/>
</dbReference>
<feature type="domain" description="RING-type" evidence="9">
    <location>
        <begin position="174"/>
        <end position="213"/>
    </location>
</feature>
<evidence type="ECO:0000313" key="10">
    <source>
        <dbReference type="Proteomes" id="UP000095280"/>
    </source>
</evidence>
<dbReference type="AlphaFoldDB" id="A0A1I8F9R7"/>
<proteinExistence type="inferred from homology"/>
<keyword evidence="5" id="KW-0862">Zinc</keyword>
<evidence type="ECO:0000256" key="2">
    <source>
        <dbReference type="ARBA" id="ARBA00017908"/>
    </source>
</evidence>
<evidence type="ECO:0000256" key="3">
    <source>
        <dbReference type="ARBA" id="ARBA00022723"/>
    </source>
</evidence>
<dbReference type="PROSITE" id="PS50089">
    <property type="entry name" value="ZF_RING_2"/>
    <property type="match status" value="1"/>
</dbReference>
<evidence type="ECO:0000256" key="7">
    <source>
        <dbReference type="SAM" id="MobiDB-lite"/>
    </source>
</evidence>
<comment type="similarity">
    <text evidence="1">Belongs to the CHFR family.</text>
</comment>
<dbReference type="SUPFAM" id="SSF57850">
    <property type="entry name" value="RING/U-box"/>
    <property type="match status" value="1"/>
</dbReference>
<evidence type="ECO:0000256" key="1">
    <source>
        <dbReference type="ARBA" id="ARBA00005797"/>
    </source>
</evidence>
<dbReference type="InterPro" id="IPR008984">
    <property type="entry name" value="SMAD_FHA_dom_sf"/>
</dbReference>
<dbReference type="Proteomes" id="UP000095280">
    <property type="component" value="Unplaced"/>
</dbReference>
<dbReference type="PROSITE" id="PS00518">
    <property type="entry name" value="ZF_RING_1"/>
    <property type="match status" value="1"/>
</dbReference>
<dbReference type="GO" id="GO:0006511">
    <property type="term" value="P:ubiquitin-dependent protein catabolic process"/>
    <property type="evidence" value="ECO:0007669"/>
    <property type="project" value="TreeGrafter"/>
</dbReference>
<reference evidence="11" key="1">
    <citation type="submission" date="2016-11" db="UniProtKB">
        <authorList>
            <consortium name="WormBaseParasite"/>
        </authorList>
    </citation>
    <scope>IDENTIFICATION</scope>
</reference>
<evidence type="ECO:0000313" key="11">
    <source>
        <dbReference type="WBParaSite" id="maker-unitig_24597-snap-gene-0.2-mRNA-1"/>
    </source>
</evidence>
<dbReference type="InterPro" id="IPR001841">
    <property type="entry name" value="Znf_RING"/>
</dbReference>
<evidence type="ECO:0000259" key="9">
    <source>
        <dbReference type="PROSITE" id="PS50089"/>
    </source>
</evidence>
<dbReference type="GO" id="GO:0005634">
    <property type="term" value="C:nucleus"/>
    <property type="evidence" value="ECO:0007669"/>
    <property type="project" value="TreeGrafter"/>
</dbReference>
<organism evidence="10 11">
    <name type="scientific">Macrostomum lignano</name>
    <dbReference type="NCBI Taxonomy" id="282301"/>
    <lineage>
        <taxon>Eukaryota</taxon>
        <taxon>Metazoa</taxon>
        <taxon>Spiralia</taxon>
        <taxon>Lophotrochozoa</taxon>
        <taxon>Platyhelminthes</taxon>
        <taxon>Rhabditophora</taxon>
        <taxon>Macrostomorpha</taxon>
        <taxon>Macrostomida</taxon>
        <taxon>Macrostomidae</taxon>
        <taxon>Macrostomum</taxon>
    </lineage>
</organism>
<dbReference type="GO" id="GO:0008270">
    <property type="term" value="F:zinc ion binding"/>
    <property type="evidence" value="ECO:0007669"/>
    <property type="project" value="UniProtKB-KW"/>
</dbReference>